<dbReference type="OrthoDB" id="1918246at2759"/>
<evidence type="ECO:0000259" key="3">
    <source>
        <dbReference type="Pfam" id="PF10551"/>
    </source>
</evidence>
<evidence type="ECO:0000313" key="5">
    <source>
        <dbReference type="Proteomes" id="UP000516437"/>
    </source>
</evidence>
<proteinExistence type="predicted"/>
<evidence type="ECO:0008006" key="6">
    <source>
        <dbReference type="Google" id="ProtNLM"/>
    </source>
</evidence>
<protein>
    <recommendedName>
        <fullName evidence="6">Transposase MuDR plant domain-containing protein</fullName>
    </recommendedName>
</protein>
<name>A0A6A1WHY7_9ROSI</name>
<organism evidence="4 5">
    <name type="scientific">Morella rubra</name>
    <name type="common">Chinese bayberry</name>
    <dbReference type="NCBI Taxonomy" id="262757"/>
    <lineage>
        <taxon>Eukaryota</taxon>
        <taxon>Viridiplantae</taxon>
        <taxon>Streptophyta</taxon>
        <taxon>Embryophyta</taxon>
        <taxon>Tracheophyta</taxon>
        <taxon>Spermatophyta</taxon>
        <taxon>Magnoliopsida</taxon>
        <taxon>eudicotyledons</taxon>
        <taxon>Gunneridae</taxon>
        <taxon>Pentapetalae</taxon>
        <taxon>rosids</taxon>
        <taxon>fabids</taxon>
        <taxon>Fagales</taxon>
        <taxon>Myricaceae</taxon>
        <taxon>Morella</taxon>
    </lineage>
</organism>
<evidence type="ECO:0000256" key="1">
    <source>
        <dbReference type="SAM" id="MobiDB-lite"/>
    </source>
</evidence>
<dbReference type="PANTHER" id="PTHR31973">
    <property type="entry name" value="POLYPROTEIN, PUTATIVE-RELATED"/>
    <property type="match status" value="1"/>
</dbReference>
<dbReference type="AlphaFoldDB" id="A0A6A1WHY7"/>
<dbReference type="PANTHER" id="PTHR31973:SF187">
    <property type="entry name" value="MUTATOR TRANSPOSASE MUDRA PROTEIN"/>
    <property type="match status" value="1"/>
</dbReference>
<evidence type="ECO:0000313" key="4">
    <source>
        <dbReference type="EMBL" id="KAB1224895.1"/>
    </source>
</evidence>
<dbReference type="Pfam" id="PF03108">
    <property type="entry name" value="DBD_Tnp_Mut"/>
    <property type="match status" value="1"/>
</dbReference>
<reference evidence="4 5" key="1">
    <citation type="journal article" date="2019" name="Plant Biotechnol. J.">
        <title>The red bayberry genome and genetic basis of sex determination.</title>
        <authorList>
            <person name="Jia H.M."/>
            <person name="Jia H.J."/>
            <person name="Cai Q.L."/>
            <person name="Wang Y."/>
            <person name="Zhao H.B."/>
            <person name="Yang W.F."/>
            <person name="Wang G.Y."/>
            <person name="Li Y.H."/>
            <person name="Zhan D.L."/>
            <person name="Shen Y.T."/>
            <person name="Niu Q.F."/>
            <person name="Chang L."/>
            <person name="Qiu J."/>
            <person name="Zhao L."/>
            <person name="Xie H.B."/>
            <person name="Fu W.Y."/>
            <person name="Jin J."/>
            <person name="Li X.W."/>
            <person name="Jiao Y."/>
            <person name="Zhou C.C."/>
            <person name="Tu T."/>
            <person name="Chai C.Y."/>
            <person name="Gao J.L."/>
            <person name="Fan L.J."/>
            <person name="van de Weg E."/>
            <person name="Wang J.Y."/>
            <person name="Gao Z.S."/>
        </authorList>
    </citation>
    <scope>NUCLEOTIDE SEQUENCE [LARGE SCALE GENOMIC DNA]</scope>
    <source>
        <tissue evidence="4">Leaves</tissue>
    </source>
</reference>
<sequence>MSEGDDSDSDAPQKRRRYKDFNEEDLKGTVHIEKGMRFRSVAQFKAALKRYSVQKMFDFRYIKNDKLRVRAECRKQCGWKIGASFMNRKEAFQVKTFVSGHNCGCHHKNRRLDVNFSSTHYAEYVRDNPNLPPKALGNLIKRDFKVGVSRNHMYRAKKLAIEIVHGKQVEQYKYVWDYAAAVTQWNPGSRVWISRDGPFFHRMYVRLEACKRGFISGCRPMICVDGCHLKGPFGGQLLCAVAKDGNDDMFPIAIAVVEIENRSSWTWFIELLLQDIGYDDPRLLSWMSDRQKGLLDAFAYLLGGAEQRHCVRHLHANFKSHGFKGQAFKD</sequence>
<dbReference type="Pfam" id="PF10551">
    <property type="entry name" value="MULE"/>
    <property type="match status" value="1"/>
</dbReference>
<feature type="region of interest" description="Disordered" evidence="1">
    <location>
        <begin position="1"/>
        <end position="20"/>
    </location>
</feature>
<feature type="domain" description="MULE transposase" evidence="3">
    <location>
        <begin position="222"/>
        <end position="317"/>
    </location>
</feature>
<dbReference type="InterPro" id="IPR018289">
    <property type="entry name" value="MULE_transposase_dom"/>
</dbReference>
<comment type="caution">
    <text evidence="4">The sequence shown here is derived from an EMBL/GenBank/DDBJ whole genome shotgun (WGS) entry which is preliminary data.</text>
</comment>
<dbReference type="InterPro" id="IPR004332">
    <property type="entry name" value="Transposase_MuDR"/>
</dbReference>
<keyword evidence="5" id="KW-1185">Reference proteome</keyword>
<evidence type="ECO:0000259" key="2">
    <source>
        <dbReference type="Pfam" id="PF03108"/>
    </source>
</evidence>
<gene>
    <name evidence="4" type="ORF">CJ030_MR1G008831</name>
</gene>
<dbReference type="EMBL" id="RXIC02000019">
    <property type="protein sequence ID" value="KAB1224895.1"/>
    <property type="molecule type" value="Genomic_DNA"/>
</dbReference>
<feature type="domain" description="Transposase MuDR plant" evidence="2">
    <location>
        <begin position="32"/>
        <end position="94"/>
    </location>
</feature>
<dbReference type="Proteomes" id="UP000516437">
    <property type="component" value="Chromosome 1"/>
</dbReference>
<accession>A0A6A1WHY7</accession>